<protein>
    <submittedName>
        <fullName evidence="1">Uncharacterized protein</fullName>
    </submittedName>
</protein>
<evidence type="ECO:0000313" key="2">
    <source>
        <dbReference type="Proteomes" id="UP000030645"/>
    </source>
</evidence>
<gene>
    <name evidence="1" type="ORF">L484_000014</name>
</gene>
<organism evidence="1 2">
    <name type="scientific">Morus notabilis</name>
    <dbReference type="NCBI Taxonomy" id="981085"/>
    <lineage>
        <taxon>Eukaryota</taxon>
        <taxon>Viridiplantae</taxon>
        <taxon>Streptophyta</taxon>
        <taxon>Embryophyta</taxon>
        <taxon>Tracheophyta</taxon>
        <taxon>Spermatophyta</taxon>
        <taxon>Magnoliopsida</taxon>
        <taxon>eudicotyledons</taxon>
        <taxon>Gunneridae</taxon>
        <taxon>Pentapetalae</taxon>
        <taxon>rosids</taxon>
        <taxon>fabids</taxon>
        <taxon>Rosales</taxon>
        <taxon>Moraceae</taxon>
        <taxon>Moreae</taxon>
        <taxon>Morus</taxon>
    </lineage>
</organism>
<reference evidence="2" key="1">
    <citation type="submission" date="2013-01" db="EMBL/GenBank/DDBJ databases">
        <title>Draft Genome Sequence of a Mulberry Tree, Morus notabilis C.K. Schneid.</title>
        <authorList>
            <person name="He N."/>
            <person name="Zhao S."/>
        </authorList>
    </citation>
    <scope>NUCLEOTIDE SEQUENCE</scope>
</reference>
<dbReference type="Proteomes" id="UP000030645">
    <property type="component" value="Unassembled WGS sequence"/>
</dbReference>
<name>W9SFJ6_9ROSA</name>
<dbReference type="EMBL" id="KE645363">
    <property type="protein sequence ID" value="EXC61712.1"/>
    <property type="molecule type" value="Genomic_DNA"/>
</dbReference>
<evidence type="ECO:0000313" key="1">
    <source>
        <dbReference type="EMBL" id="EXC61712.1"/>
    </source>
</evidence>
<proteinExistence type="predicted"/>
<accession>W9SFJ6</accession>
<dbReference type="AlphaFoldDB" id="W9SFJ6"/>
<sequence length="63" mass="7050">MEVLVASLKGRREMISRRRESGNFMEEKSVVKRPTVATFWSSCVLFGGRSFSFGDCTGNVAPF</sequence>
<keyword evidence="2" id="KW-1185">Reference proteome</keyword>